<dbReference type="GO" id="GO:0055085">
    <property type="term" value="P:transmembrane transport"/>
    <property type="evidence" value="ECO:0007669"/>
    <property type="project" value="InterPro"/>
</dbReference>
<sequence length="296" mass="32434">MSATATRIATSAVTATAAPRRRRFRHGYGRPLLEVAMIPITIAYLFPLYIMVSMSFKTTSEIASSTVAPPQSLFLGNYETAWVSAGLGRAMLNSLLITAVSITIAVLIGAMAAFAIVRGNRRTSTWKLMLFLLGLMIPGQLGMVPLYILMRDAGLLQTHASLIIFYVGSLMPMTVFLYTGFLKTQSPTYEEAAKIDGAGWWKAFFHVVFPLLRPVTGTVIIVNTINTWNDFLTPLLYLAGTENRTLPVAVFSFQGEFASEWGLIFAGMMIAALPVLIVYFFLQRHVIQGFAGGLKG</sequence>
<dbReference type="Gene3D" id="1.10.3720.10">
    <property type="entry name" value="MetI-like"/>
    <property type="match status" value="1"/>
</dbReference>
<feature type="transmembrane region" description="Helical" evidence="7">
    <location>
        <begin position="261"/>
        <end position="282"/>
    </location>
</feature>
<feature type="transmembrane region" description="Helical" evidence="7">
    <location>
        <begin position="162"/>
        <end position="182"/>
    </location>
</feature>
<dbReference type="RefSeq" id="WP_093251012.1">
    <property type="nucleotide sequence ID" value="NZ_FNGP01000003.1"/>
</dbReference>
<dbReference type="CDD" id="cd06261">
    <property type="entry name" value="TM_PBP2"/>
    <property type="match status" value="1"/>
</dbReference>
<dbReference type="Pfam" id="PF00528">
    <property type="entry name" value="BPD_transp_1"/>
    <property type="match status" value="1"/>
</dbReference>
<dbReference type="OrthoDB" id="3568785at2"/>
<evidence type="ECO:0000256" key="4">
    <source>
        <dbReference type="ARBA" id="ARBA00022692"/>
    </source>
</evidence>
<feature type="domain" description="ABC transmembrane type-1" evidence="8">
    <location>
        <begin position="91"/>
        <end position="282"/>
    </location>
</feature>
<evidence type="ECO:0000256" key="7">
    <source>
        <dbReference type="RuleBase" id="RU363032"/>
    </source>
</evidence>
<dbReference type="PANTHER" id="PTHR43744:SF12">
    <property type="entry name" value="ABC TRANSPORTER PERMEASE PROTEIN MG189-RELATED"/>
    <property type="match status" value="1"/>
</dbReference>
<evidence type="ECO:0000256" key="5">
    <source>
        <dbReference type="ARBA" id="ARBA00022989"/>
    </source>
</evidence>
<evidence type="ECO:0000256" key="3">
    <source>
        <dbReference type="ARBA" id="ARBA00022475"/>
    </source>
</evidence>
<dbReference type="GO" id="GO:0005886">
    <property type="term" value="C:plasma membrane"/>
    <property type="evidence" value="ECO:0007669"/>
    <property type="project" value="UniProtKB-SubCell"/>
</dbReference>
<evidence type="ECO:0000313" key="10">
    <source>
        <dbReference type="Proteomes" id="UP000199475"/>
    </source>
</evidence>
<evidence type="ECO:0000256" key="6">
    <source>
        <dbReference type="ARBA" id="ARBA00023136"/>
    </source>
</evidence>
<organism evidence="9 10">
    <name type="scientific">Tessaracoccus oleiagri</name>
    <dbReference type="NCBI Taxonomy" id="686624"/>
    <lineage>
        <taxon>Bacteria</taxon>
        <taxon>Bacillati</taxon>
        <taxon>Actinomycetota</taxon>
        <taxon>Actinomycetes</taxon>
        <taxon>Propionibacteriales</taxon>
        <taxon>Propionibacteriaceae</taxon>
        <taxon>Tessaracoccus</taxon>
    </lineage>
</organism>
<dbReference type="InterPro" id="IPR000515">
    <property type="entry name" value="MetI-like"/>
</dbReference>
<dbReference type="PANTHER" id="PTHR43744">
    <property type="entry name" value="ABC TRANSPORTER PERMEASE PROTEIN MG189-RELATED-RELATED"/>
    <property type="match status" value="1"/>
</dbReference>
<feature type="transmembrane region" description="Helical" evidence="7">
    <location>
        <begin position="203"/>
        <end position="225"/>
    </location>
</feature>
<feature type="transmembrane region" description="Helical" evidence="7">
    <location>
        <begin position="129"/>
        <end position="150"/>
    </location>
</feature>
<keyword evidence="4 7" id="KW-0812">Transmembrane</keyword>
<dbReference type="AlphaFoldDB" id="A0A1G9KLE4"/>
<protein>
    <submittedName>
        <fullName evidence="9">Raffinose/stachyose/melibiose transport system permease protein</fullName>
    </submittedName>
</protein>
<name>A0A1G9KLE4_9ACTN</name>
<feature type="transmembrane region" description="Helical" evidence="7">
    <location>
        <begin position="95"/>
        <end position="117"/>
    </location>
</feature>
<dbReference type="PROSITE" id="PS50928">
    <property type="entry name" value="ABC_TM1"/>
    <property type="match status" value="1"/>
</dbReference>
<dbReference type="SUPFAM" id="SSF161098">
    <property type="entry name" value="MetI-like"/>
    <property type="match status" value="1"/>
</dbReference>
<evidence type="ECO:0000256" key="1">
    <source>
        <dbReference type="ARBA" id="ARBA00004651"/>
    </source>
</evidence>
<comment type="similarity">
    <text evidence="7">Belongs to the binding-protein-dependent transport system permease family.</text>
</comment>
<evidence type="ECO:0000259" key="8">
    <source>
        <dbReference type="PROSITE" id="PS50928"/>
    </source>
</evidence>
<gene>
    <name evidence="9" type="ORF">SAMN04488242_1694</name>
</gene>
<keyword evidence="3" id="KW-1003">Cell membrane</keyword>
<comment type="subcellular location">
    <subcellularLocation>
        <location evidence="1 7">Cell membrane</location>
        <topology evidence="1 7">Multi-pass membrane protein</topology>
    </subcellularLocation>
</comment>
<dbReference type="EMBL" id="FNGP01000003">
    <property type="protein sequence ID" value="SDL50243.1"/>
    <property type="molecule type" value="Genomic_DNA"/>
</dbReference>
<dbReference type="InterPro" id="IPR035906">
    <property type="entry name" value="MetI-like_sf"/>
</dbReference>
<dbReference type="STRING" id="686624.SAMN04488242_1694"/>
<dbReference type="Proteomes" id="UP000199475">
    <property type="component" value="Unassembled WGS sequence"/>
</dbReference>
<keyword evidence="2 7" id="KW-0813">Transport</keyword>
<keyword evidence="10" id="KW-1185">Reference proteome</keyword>
<accession>A0A1G9KLE4</accession>
<feature type="transmembrane region" description="Helical" evidence="7">
    <location>
        <begin position="31"/>
        <end position="52"/>
    </location>
</feature>
<keyword evidence="6 7" id="KW-0472">Membrane</keyword>
<reference evidence="9 10" key="1">
    <citation type="submission" date="2016-10" db="EMBL/GenBank/DDBJ databases">
        <authorList>
            <person name="de Groot N.N."/>
        </authorList>
    </citation>
    <scope>NUCLEOTIDE SEQUENCE [LARGE SCALE GENOMIC DNA]</scope>
    <source>
        <strain evidence="9 10">CGMCC 1.9159</strain>
    </source>
</reference>
<evidence type="ECO:0000313" key="9">
    <source>
        <dbReference type="EMBL" id="SDL50243.1"/>
    </source>
</evidence>
<keyword evidence="5 7" id="KW-1133">Transmembrane helix</keyword>
<proteinExistence type="inferred from homology"/>
<evidence type="ECO:0000256" key="2">
    <source>
        <dbReference type="ARBA" id="ARBA00022448"/>
    </source>
</evidence>